<dbReference type="Proteomes" id="UP001500124">
    <property type="component" value="Unassembled WGS sequence"/>
</dbReference>
<keyword evidence="2" id="KW-1185">Reference proteome</keyword>
<organism evidence="1 2">
    <name type="scientific">Streptomyces similanensis</name>
    <dbReference type="NCBI Taxonomy" id="1274988"/>
    <lineage>
        <taxon>Bacteria</taxon>
        <taxon>Bacillati</taxon>
        <taxon>Actinomycetota</taxon>
        <taxon>Actinomycetes</taxon>
        <taxon>Kitasatosporales</taxon>
        <taxon>Streptomycetaceae</taxon>
        <taxon>Streptomyces</taxon>
    </lineage>
</organism>
<protein>
    <submittedName>
        <fullName evidence="1">Uncharacterized protein</fullName>
    </submittedName>
</protein>
<comment type="caution">
    <text evidence="1">The sequence shown here is derived from an EMBL/GenBank/DDBJ whole genome shotgun (WGS) entry which is preliminary data.</text>
</comment>
<sequence>MAEETADDLLSLADVLADAVRLHALQLHGDPDDSVAVMSAVNGLAEAVKRYADACFTETRWGNPFAVRTEKEETTPEAPSKGKKSTIVTVEAKYCIGVRDMRAAKNLLARRGVSGDPCAPDVSDNPVDVVTALFLDDGWNPSTYDQSVIELIEEEWSCKPQQTPRTGK</sequence>
<dbReference type="RefSeq" id="WP_345672721.1">
    <property type="nucleotide sequence ID" value="NZ_BAABKC010000149.1"/>
</dbReference>
<accession>A0ABP9LP31</accession>
<reference evidence="2" key="1">
    <citation type="journal article" date="2019" name="Int. J. Syst. Evol. Microbiol.">
        <title>The Global Catalogue of Microorganisms (GCM) 10K type strain sequencing project: providing services to taxonomists for standard genome sequencing and annotation.</title>
        <authorList>
            <consortium name="The Broad Institute Genomics Platform"/>
            <consortium name="The Broad Institute Genome Sequencing Center for Infectious Disease"/>
            <person name="Wu L."/>
            <person name="Ma J."/>
        </authorList>
    </citation>
    <scope>NUCLEOTIDE SEQUENCE [LARGE SCALE GENOMIC DNA]</scope>
    <source>
        <strain evidence="2">JCM 18410</strain>
    </source>
</reference>
<gene>
    <name evidence="1" type="ORF">GCM10023336_77560</name>
</gene>
<evidence type="ECO:0000313" key="2">
    <source>
        <dbReference type="Proteomes" id="UP001500124"/>
    </source>
</evidence>
<name>A0ABP9LP31_9ACTN</name>
<proteinExistence type="predicted"/>
<dbReference type="EMBL" id="BAABKC010000149">
    <property type="protein sequence ID" value="GAA5082587.1"/>
    <property type="molecule type" value="Genomic_DNA"/>
</dbReference>
<evidence type="ECO:0000313" key="1">
    <source>
        <dbReference type="EMBL" id="GAA5082587.1"/>
    </source>
</evidence>